<gene>
    <name evidence="1" type="ORF">EHE22_05895</name>
</gene>
<accession>A0A7Y3WV53</accession>
<comment type="caution">
    <text evidence="1">The sequence shown here is derived from an EMBL/GenBank/DDBJ whole genome shotgun (WGS) entry which is preliminary data.</text>
</comment>
<dbReference type="Gene3D" id="2.40.10.270">
    <property type="entry name" value="Bacteriophage SPP1 head-tail adaptor protein"/>
    <property type="match status" value="1"/>
</dbReference>
<evidence type="ECO:0000313" key="2">
    <source>
        <dbReference type="Proteomes" id="UP000526233"/>
    </source>
</evidence>
<dbReference type="Proteomes" id="UP000526233">
    <property type="component" value="Unassembled WGS sequence"/>
</dbReference>
<dbReference type="InterPro" id="IPR008767">
    <property type="entry name" value="Phage_SPP1_head-tail_adaptor"/>
</dbReference>
<name>A0A7Y3WV53_9HYPH</name>
<evidence type="ECO:0000313" key="1">
    <source>
        <dbReference type="EMBL" id="NNV19960.1"/>
    </source>
</evidence>
<proteinExistence type="predicted"/>
<sequence length="118" mass="13432">MSKTPRTPNAAMNERVVFQQRENVRDEGGGVRGEWVDKFEERARLRPRLGSETVIAARLEGIQPYTLTVHSNSRTRLVTPAWRIRNARNDRTYNIKSIMNPDESNAYIEAMVTDEGGG</sequence>
<protein>
    <submittedName>
        <fullName evidence="1">Head-tail adaptor protein</fullName>
    </submittedName>
</protein>
<dbReference type="Pfam" id="PF05521">
    <property type="entry name" value="Phage_HCP"/>
    <property type="match status" value="1"/>
</dbReference>
<reference evidence="1 2" key="1">
    <citation type="submission" date="2018-11" db="EMBL/GenBank/DDBJ databases">
        <title>Genome sequencing and analysis.</title>
        <authorList>
            <person name="Huang Y.-T."/>
        </authorList>
    </citation>
    <scope>NUCLEOTIDE SEQUENCE [LARGE SCALE GENOMIC DNA]</scope>
    <source>
        <strain evidence="1 2">SHIN</strain>
    </source>
</reference>
<dbReference type="AlphaFoldDB" id="A0A7Y3WV53"/>
<dbReference type="RefSeq" id="WP_171379708.1">
    <property type="nucleotide sequence ID" value="NZ_PKQI01000001.1"/>
</dbReference>
<dbReference type="InterPro" id="IPR038666">
    <property type="entry name" value="SSP1_head-tail_sf"/>
</dbReference>
<dbReference type="EMBL" id="PKQI01000001">
    <property type="protein sequence ID" value="NNV19960.1"/>
    <property type="molecule type" value="Genomic_DNA"/>
</dbReference>
<organism evidence="1 2">
    <name type="scientific">Brucella pseudogrignonensis</name>
    <dbReference type="NCBI Taxonomy" id="419475"/>
    <lineage>
        <taxon>Bacteria</taxon>
        <taxon>Pseudomonadati</taxon>
        <taxon>Pseudomonadota</taxon>
        <taxon>Alphaproteobacteria</taxon>
        <taxon>Hyphomicrobiales</taxon>
        <taxon>Brucellaceae</taxon>
        <taxon>Brucella/Ochrobactrum group</taxon>
        <taxon>Brucella</taxon>
    </lineage>
</organism>
<dbReference type="NCBIfam" id="TIGR01563">
    <property type="entry name" value="gp16_SPP1"/>
    <property type="match status" value="1"/>
</dbReference>